<name>A0ABT0RJN3_9SPHN</name>
<dbReference type="Proteomes" id="UP001165363">
    <property type="component" value="Unassembled WGS sequence"/>
</dbReference>
<evidence type="ECO:0000313" key="1">
    <source>
        <dbReference type="EMBL" id="MCL6682810.1"/>
    </source>
</evidence>
<proteinExistence type="predicted"/>
<accession>A0ABT0RJN3</accession>
<dbReference type="Pfam" id="PF05960">
    <property type="entry name" value="DUF885"/>
    <property type="match status" value="1"/>
</dbReference>
<keyword evidence="2" id="KW-1185">Reference proteome</keyword>
<dbReference type="InterPro" id="IPR006311">
    <property type="entry name" value="TAT_signal"/>
</dbReference>
<organism evidence="1 2">
    <name type="scientific">Sphingomonas alba</name>
    <dbReference type="NCBI Taxonomy" id="2908208"/>
    <lineage>
        <taxon>Bacteria</taxon>
        <taxon>Pseudomonadati</taxon>
        <taxon>Pseudomonadota</taxon>
        <taxon>Alphaproteobacteria</taxon>
        <taxon>Sphingomonadales</taxon>
        <taxon>Sphingomonadaceae</taxon>
        <taxon>Sphingomonas</taxon>
    </lineage>
</organism>
<evidence type="ECO:0000313" key="2">
    <source>
        <dbReference type="Proteomes" id="UP001165363"/>
    </source>
</evidence>
<protein>
    <submittedName>
        <fullName evidence="1">DUF885 domain-containing protein</fullName>
    </submittedName>
</protein>
<dbReference type="PROSITE" id="PS51318">
    <property type="entry name" value="TAT"/>
    <property type="match status" value="1"/>
</dbReference>
<dbReference type="PANTHER" id="PTHR33361">
    <property type="entry name" value="GLR0591 PROTEIN"/>
    <property type="match status" value="1"/>
</dbReference>
<dbReference type="InterPro" id="IPR010281">
    <property type="entry name" value="DUF885"/>
</dbReference>
<gene>
    <name evidence="1" type="ORF">LZ536_02695</name>
</gene>
<dbReference type="EMBL" id="JAMGBD010000001">
    <property type="protein sequence ID" value="MCL6682810.1"/>
    <property type="molecule type" value="Genomic_DNA"/>
</dbReference>
<reference evidence="1" key="1">
    <citation type="submission" date="2022-05" db="EMBL/GenBank/DDBJ databases">
        <authorList>
            <person name="Jo J.-H."/>
            <person name="Im W.-T."/>
        </authorList>
    </citation>
    <scope>NUCLEOTIDE SEQUENCE</scope>
    <source>
        <strain evidence="1">SE158</strain>
    </source>
</reference>
<sequence length="624" mass="68059">MNQNTLTRREILASLGASGAVVGLAGCTASAPIRAGMPVPSMTSEAEASLLLDSIAENLLALQPESATSLGVDKGPRAALRSKLGDRSQAGQDRIEAVLRADLARAEAMDVSTLSHSTRTSVEVVRSAYRTALEGLALPYGDVAVGSWRNTPYVVIQNVGAYLDTPRFLDSDHPIDNAADAEAYIARLEAYPVELSGELGRIRDARGKGLVPPAFLIDKAIAQMETSLKGARDGGGLVESIERRTREKNIPGNWAGRARAITQQKVAPALERQIAELRTQRQTASMDAGMWARPGGEAFYRWALKASTTTTMTPDQVHQMGLQQLAELQGRMDPILKKLGYTQGSVGARMQALAKDPRYKFSEGDKGRAEIMAYIQDWLGKFRTRLPDAFRTLVRGNLEVKRLPPEEEPGAPGAYGGAGSIDGSIPGKFWINLRSTDLHSKYSLPDLAAHEAIPGHVWQGEYANQLPMIRTLLAFNAYSEGWALYAEQLMDELGAYDDFEVGRLGFLQSLAFRAVRLVVDTGIHAKKWTREQGVQFFVERNGSNPLEVASEVDRYCSWPGQACGYKIGHTEIVRQRTRARQELGGRFDLRDYDDAVVKGGNVPMDVLAKNVSEYIATAKRAAAA</sequence>
<comment type="caution">
    <text evidence="1">The sequence shown here is derived from an EMBL/GenBank/DDBJ whole genome shotgun (WGS) entry which is preliminary data.</text>
</comment>
<dbReference type="RefSeq" id="WP_249846760.1">
    <property type="nucleotide sequence ID" value="NZ_JAMGBD010000001.1"/>
</dbReference>
<dbReference type="PANTHER" id="PTHR33361:SF2">
    <property type="entry name" value="DUF885 DOMAIN-CONTAINING PROTEIN"/>
    <property type="match status" value="1"/>
</dbReference>